<sequence length="103" mass="11274">FGIFSSVAAMSSSKPVSHRERERERERERDRERERLMLNPLALTQSSPGFRRATMGTVSASDHDSLSMSVGSVCTASGRAKSPRTPVRRKSISSQGPARVGPD</sequence>
<gene>
    <name evidence="2" type="ORF">KIPB_017053</name>
</gene>
<feature type="compositionally biased region" description="Basic and acidic residues" evidence="1">
    <location>
        <begin position="17"/>
        <end position="36"/>
    </location>
</feature>
<protein>
    <submittedName>
        <fullName evidence="2">Uncharacterized protein</fullName>
    </submittedName>
</protein>
<evidence type="ECO:0000256" key="1">
    <source>
        <dbReference type="SAM" id="MobiDB-lite"/>
    </source>
</evidence>
<reference evidence="2 3" key="1">
    <citation type="journal article" date="2018" name="PLoS ONE">
        <title>The draft genome of Kipferlia bialata reveals reductive genome evolution in fornicate parasites.</title>
        <authorList>
            <person name="Tanifuji G."/>
            <person name="Takabayashi S."/>
            <person name="Kume K."/>
            <person name="Takagi M."/>
            <person name="Nakayama T."/>
            <person name="Kamikawa R."/>
            <person name="Inagaki Y."/>
            <person name="Hashimoto T."/>
        </authorList>
    </citation>
    <scope>NUCLEOTIDE SEQUENCE [LARGE SCALE GENOMIC DNA]</scope>
    <source>
        <strain evidence="2">NY0173</strain>
    </source>
</reference>
<accession>A0A9K3GRM8</accession>
<feature type="region of interest" description="Disordered" evidence="1">
    <location>
        <begin position="1"/>
        <end position="103"/>
    </location>
</feature>
<comment type="caution">
    <text evidence="2">The sequence shown here is derived from an EMBL/GenBank/DDBJ whole genome shotgun (WGS) entry which is preliminary data.</text>
</comment>
<organism evidence="2 3">
    <name type="scientific">Kipferlia bialata</name>
    <dbReference type="NCBI Taxonomy" id="797122"/>
    <lineage>
        <taxon>Eukaryota</taxon>
        <taxon>Metamonada</taxon>
        <taxon>Carpediemonas-like organisms</taxon>
        <taxon>Kipferlia</taxon>
    </lineage>
</organism>
<proteinExistence type="predicted"/>
<dbReference type="Proteomes" id="UP000265618">
    <property type="component" value="Unassembled WGS sequence"/>
</dbReference>
<keyword evidence="3" id="KW-1185">Reference proteome</keyword>
<dbReference type="AlphaFoldDB" id="A0A9K3GRM8"/>
<feature type="non-terminal residue" evidence="2">
    <location>
        <position position="1"/>
    </location>
</feature>
<name>A0A9K3GRM8_9EUKA</name>
<feature type="compositionally biased region" description="Polar residues" evidence="1">
    <location>
        <begin position="56"/>
        <end position="75"/>
    </location>
</feature>
<evidence type="ECO:0000313" key="3">
    <source>
        <dbReference type="Proteomes" id="UP000265618"/>
    </source>
</evidence>
<evidence type="ECO:0000313" key="2">
    <source>
        <dbReference type="EMBL" id="GIQ92952.1"/>
    </source>
</evidence>
<dbReference type="EMBL" id="BDIP01011024">
    <property type="protein sequence ID" value="GIQ92952.1"/>
    <property type="molecule type" value="Genomic_DNA"/>
</dbReference>